<dbReference type="PROSITE" id="PS50102">
    <property type="entry name" value="RRM"/>
    <property type="match status" value="2"/>
</dbReference>
<dbReference type="PANTHER" id="PTHR37457">
    <property type="entry name" value="TRNA SELENOCYSTEINE 1-ASSOCIATED PROTEIN 1-RELATED"/>
    <property type="match status" value="1"/>
</dbReference>
<evidence type="ECO:0000256" key="4">
    <source>
        <dbReference type="ARBA" id="ARBA00016598"/>
    </source>
</evidence>
<dbReference type="SUPFAM" id="SSF54928">
    <property type="entry name" value="RNA-binding domain, RBD"/>
    <property type="match status" value="1"/>
</dbReference>
<dbReference type="GO" id="GO:0000049">
    <property type="term" value="F:tRNA binding"/>
    <property type="evidence" value="ECO:0007669"/>
    <property type="project" value="TreeGrafter"/>
</dbReference>
<evidence type="ECO:0000256" key="1">
    <source>
        <dbReference type="ARBA" id="ARBA00004123"/>
    </source>
</evidence>
<feature type="domain" description="RRM" evidence="13">
    <location>
        <begin position="95"/>
        <end position="174"/>
    </location>
</feature>
<dbReference type="GO" id="GO:0001514">
    <property type="term" value="P:selenocysteine incorporation"/>
    <property type="evidence" value="ECO:0007669"/>
    <property type="project" value="TreeGrafter"/>
</dbReference>
<evidence type="ECO:0000256" key="12">
    <source>
        <dbReference type="SAM" id="MobiDB-lite"/>
    </source>
</evidence>
<evidence type="ECO:0000256" key="5">
    <source>
        <dbReference type="ARBA" id="ARBA00022490"/>
    </source>
</evidence>
<evidence type="ECO:0000313" key="15">
    <source>
        <dbReference type="RefSeq" id="XP_032829962.1"/>
    </source>
</evidence>
<dbReference type="FunFam" id="3.30.70.330:FF:000159">
    <property type="entry name" value="tRNA selenocysteine 1-associated protein 1"/>
    <property type="match status" value="1"/>
</dbReference>
<dbReference type="GeneID" id="116953741"/>
<name>A0AAJ7U5C0_PETMA</name>
<proteinExistence type="inferred from homology"/>
<evidence type="ECO:0000256" key="6">
    <source>
        <dbReference type="ARBA" id="ARBA00022737"/>
    </source>
</evidence>
<dbReference type="InterPro" id="IPR035979">
    <property type="entry name" value="RBD_domain_sf"/>
</dbReference>
<keyword evidence="5" id="KW-0963">Cytoplasm</keyword>
<evidence type="ECO:0000256" key="11">
    <source>
        <dbReference type="PROSITE-ProRule" id="PRU00176"/>
    </source>
</evidence>
<evidence type="ECO:0000256" key="10">
    <source>
        <dbReference type="ARBA" id="ARBA00033477"/>
    </source>
</evidence>
<dbReference type="RefSeq" id="XP_032829962.1">
    <property type="nucleotide sequence ID" value="XM_032974071.1"/>
</dbReference>
<dbReference type="PANTHER" id="PTHR37457:SF2">
    <property type="entry name" value="TRNA SELENOCYSTEINE 1-ASSOCIATED PROTEIN 1"/>
    <property type="match status" value="1"/>
</dbReference>
<dbReference type="GO" id="GO:0005634">
    <property type="term" value="C:nucleus"/>
    <property type="evidence" value="ECO:0007669"/>
    <property type="project" value="UniProtKB-SubCell"/>
</dbReference>
<dbReference type="Pfam" id="PF00076">
    <property type="entry name" value="RRM_1"/>
    <property type="match status" value="2"/>
</dbReference>
<keyword evidence="14" id="KW-1185">Reference proteome</keyword>
<dbReference type="AlphaFoldDB" id="A0AAJ7U5C0"/>
<evidence type="ECO:0000313" key="14">
    <source>
        <dbReference type="Proteomes" id="UP001318040"/>
    </source>
</evidence>
<dbReference type="Pfam" id="PF17654">
    <property type="entry name" value="Trnau1ap"/>
    <property type="match status" value="1"/>
</dbReference>
<accession>A0AAJ7U5C0</accession>
<evidence type="ECO:0000256" key="7">
    <source>
        <dbReference type="ARBA" id="ARBA00022884"/>
    </source>
</evidence>
<evidence type="ECO:0000256" key="9">
    <source>
        <dbReference type="ARBA" id="ARBA00023242"/>
    </source>
</evidence>
<feature type="domain" description="RRM" evidence="13">
    <location>
        <begin position="2"/>
        <end position="75"/>
    </location>
</feature>
<dbReference type="InterPro" id="IPR040434">
    <property type="entry name" value="TSAP1"/>
</dbReference>
<evidence type="ECO:0000256" key="2">
    <source>
        <dbReference type="ARBA" id="ARBA00004496"/>
    </source>
</evidence>
<dbReference type="Proteomes" id="UP001318040">
    <property type="component" value="Chromosome 3"/>
</dbReference>
<keyword evidence="6" id="KW-0677">Repeat</keyword>
<dbReference type="InterPro" id="IPR041085">
    <property type="entry name" value="TSAP1_C"/>
</dbReference>
<comment type="similarity">
    <text evidence="3">Belongs to the RRM TRSPAP family.</text>
</comment>
<dbReference type="InterPro" id="IPR012677">
    <property type="entry name" value="Nucleotide-bd_a/b_plait_sf"/>
</dbReference>
<dbReference type="GO" id="GO:0005737">
    <property type="term" value="C:cytoplasm"/>
    <property type="evidence" value="ECO:0007669"/>
    <property type="project" value="UniProtKB-SubCell"/>
</dbReference>
<reference evidence="15" key="1">
    <citation type="submission" date="2025-08" db="UniProtKB">
        <authorList>
            <consortium name="RefSeq"/>
        </authorList>
    </citation>
    <scope>IDENTIFICATION</scope>
    <source>
        <tissue evidence="15">Sperm</tissue>
    </source>
</reference>
<keyword evidence="7 11" id="KW-0694">RNA-binding</keyword>
<organism evidence="14 15">
    <name type="scientific">Petromyzon marinus</name>
    <name type="common">Sea lamprey</name>
    <dbReference type="NCBI Taxonomy" id="7757"/>
    <lineage>
        <taxon>Eukaryota</taxon>
        <taxon>Metazoa</taxon>
        <taxon>Chordata</taxon>
        <taxon>Craniata</taxon>
        <taxon>Vertebrata</taxon>
        <taxon>Cyclostomata</taxon>
        <taxon>Hyperoartia</taxon>
        <taxon>Petromyzontiformes</taxon>
        <taxon>Petromyzontidae</taxon>
        <taxon>Petromyzon</taxon>
    </lineage>
</organism>
<gene>
    <name evidence="15" type="primary">LOC116953741</name>
</gene>
<evidence type="ECO:0000259" key="13">
    <source>
        <dbReference type="PROSITE" id="PS50102"/>
    </source>
</evidence>
<evidence type="ECO:0000256" key="8">
    <source>
        <dbReference type="ARBA" id="ARBA00022917"/>
    </source>
</evidence>
<evidence type="ECO:0000256" key="3">
    <source>
        <dbReference type="ARBA" id="ARBA00008920"/>
    </source>
</evidence>
<dbReference type="InterPro" id="IPR000504">
    <property type="entry name" value="RRM_dom"/>
</dbReference>
<keyword evidence="8" id="KW-0648">Protein biosynthesis</keyword>
<feature type="compositionally biased region" description="Polar residues" evidence="12">
    <location>
        <begin position="202"/>
        <end position="212"/>
    </location>
</feature>
<dbReference type="Gene3D" id="3.30.70.330">
    <property type="match status" value="2"/>
</dbReference>
<sequence length="292" mass="32477">MNSLWIGNLAPYMDEYFLMRAFAEAAHPLAGVKIIKDKVSKNPLGYGFVEFPSKEKAMECLHKLNGKPVPNSYPVLMFKLNYSTYGNSMNHSHGYTLFLGDLSPEVDDGMLFDYFSPRYPSFSAAKVSTDASGQSRGFGFLKFGDEADMTKALQEQQGAWGLGQNPIRISLSIPRSMGKSPRSYAGLESNSQFQVPFETTDGHPSSGNNKISSKGDRPTNISQLNYTYTQSTLQEYDADDCTLEDHNAILDVEAANRELMEHSEELFDSLMSCHWQPLDFAPSKRTAPGLDT</sequence>
<feature type="region of interest" description="Disordered" evidence="12">
    <location>
        <begin position="195"/>
        <end position="220"/>
    </location>
</feature>
<keyword evidence="9" id="KW-0539">Nucleus</keyword>
<protein>
    <recommendedName>
        <fullName evidence="4">tRNA selenocysteine 1-associated protein 1</fullName>
    </recommendedName>
    <alternativeName>
        <fullName evidence="10">tRNA selenocysteine-associated protein 1</fullName>
    </alternativeName>
</protein>
<dbReference type="SMART" id="SM00360">
    <property type="entry name" value="RRM"/>
    <property type="match status" value="2"/>
</dbReference>
<comment type="subcellular location">
    <subcellularLocation>
        <location evidence="2">Cytoplasm</location>
    </subcellularLocation>
    <subcellularLocation>
        <location evidence="1">Nucleus</location>
    </subcellularLocation>
</comment>